<dbReference type="KEGG" id="hdo:MUK72_05390"/>
<dbReference type="AlphaFoldDB" id="A0AAX3ATX8"/>
<gene>
    <name evidence="2" type="ORF">MUK72_05390</name>
</gene>
<dbReference type="RefSeq" id="WP_244704610.1">
    <property type="nucleotide sequence ID" value="NZ_BAAADN010000009.1"/>
</dbReference>
<reference evidence="2" key="1">
    <citation type="submission" date="2022-04" db="EMBL/GenBank/DDBJ databases">
        <title>Sequencing and genomic assembly of Halococcus dombrowskii.</title>
        <authorList>
            <person name="Lim S.W."/>
            <person name="MacLea K.S."/>
        </authorList>
    </citation>
    <scope>NUCLEOTIDE SEQUENCE</scope>
    <source>
        <strain evidence="2">H4</strain>
    </source>
</reference>
<dbReference type="GeneID" id="71761260"/>
<evidence type="ECO:0000313" key="3">
    <source>
        <dbReference type="Proteomes" id="UP000830542"/>
    </source>
</evidence>
<sequence>MARSTTRGLLYTAPPTDDEERVDERSDESTSTMTADSDGTNHASAVADD</sequence>
<dbReference type="Proteomes" id="UP000830542">
    <property type="component" value="Chromosome"/>
</dbReference>
<organism evidence="2 3">
    <name type="scientific">Halococcus dombrowskii</name>
    <dbReference type="NCBI Taxonomy" id="179637"/>
    <lineage>
        <taxon>Archaea</taxon>
        <taxon>Methanobacteriati</taxon>
        <taxon>Methanobacteriota</taxon>
        <taxon>Stenosarchaea group</taxon>
        <taxon>Halobacteria</taxon>
        <taxon>Halobacteriales</taxon>
        <taxon>Halococcaceae</taxon>
        <taxon>Halococcus</taxon>
    </lineage>
</organism>
<evidence type="ECO:0000313" key="2">
    <source>
        <dbReference type="EMBL" id="UOO96143.1"/>
    </source>
</evidence>
<feature type="compositionally biased region" description="Polar residues" evidence="1">
    <location>
        <begin position="30"/>
        <end position="43"/>
    </location>
</feature>
<proteinExistence type="predicted"/>
<keyword evidence="3" id="KW-1185">Reference proteome</keyword>
<accession>A0AAX3ATX8</accession>
<name>A0AAX3ATX8_HALDO</name>
<feature type="region of interest" description="Disordered" evidence="1">
    <location>
        <begin position="1"/>
        <end position="49"/>
    </location>
</feature>
<protein>
    <submittedName>
        <fullName evidence="2">Uncharacterized protein</fullName>
    </submittedName>
</protein>
<evidence type="ECO:0000256" key="1">
    <source>
        <dbReference type="SAM" id="MobiDB-lite"/>
    </source>
</evidence>
<dbReference type="EMBL" id="CP095005">
    <property type="protein sequence ID" value="UOO96143.1"/>
    <property type="molecule type" value="Genomic_DNA"/>
</dbReference>